<evidence type="ECO:0000256" key="1">
    <source>
        <dbReference type="SAM" id="SignalP"/>
    </source>
</evidence>
<name>A0A7I9YLF6_MYCBU</name>
<feature type="chain" id="PRO_5029644464" description="DUF4333 domain-containing protein" evidence="1">
    <location>
        <begin position="23"/>
        <end position="177"/>
    </location>
</feature>
<dbReference type="AlphaFoldDB" id="A0A7I9YLF6"/>
<feature type="domain" description="DUF4333" evidence="2">
    <location>
        <begin position="23"/>
        <end position="93"/>
    </location>
</feature>
<protein>
    <recommendedName>
        <fullName evidence="2">DUF4333 domain-containing protein</fullName>
    </recommendedName>
</protein>
<accession>A0A7I9YLF6</accession>
<evidence type="ECO:0000313" key="3">
    <source>
        <dbReference type="EMBL" id="GFG89525.1"/>
    </source>
</evidence>
<organism evidence="3 4">
    <name type="scientific">Mycobacterium bourgelatii</name>
    <dbReference type="NCBI Taxonomy" id="1273442"/>
    <lineage>
        <taxon>Bacteria</taxon>
        <taxon>Bacillati</taxon>
        <taxon>Actinomycetota</taxon>
        <taxon>Actinomycetes</taxon>
        <taxon>Mycobacteriales</taxon>
        <taxon>Mycobacteriaceae</taxon>
        <taxon>Mycobacterium</taxon>
    </lineage>
</organism>
<feature type="signal peptide" evidence="1">
    <location>
        <begin position="1"/>
        <end position="22"/>
    </location>
</feature>
<proteinExistence type="predicted"/>
<sequence>MAHSIFRTFLVSVAATTLAANAAACTATTSRTVGKDDVSDQIAEKMTDPQGNKPEEVSCPGDLEAKVGAQLNCKMKVKGITYDINVTVTSVEGKDVKFDMVKTRDKDEVARAISDQLLQQVGQRPDSVTCPENLKGLEGTTIRCELVDGSKKYGITVTVTDPQDISFRFRVDDQPEE</sequence>
<dbReference type="RefSeq" id="WP_163709914.1">
    <property type="nucleotide sequence ID" value="NZ_BLKZ01000001.1"/>
</dbReference>
<dbReference type="Pfam" id="PF14230">
    <property type="entry name" value="DUF4333"/>
    <property type="match status" value="2"/>
</dbReference>
<comment type="caution">
    <text evidence="3">The sequence shown here is derived from an EMBL/GenBank/DDBJ whole genome shotgun (WGS) entry which is preliminary data.</text>
</comment>
<dbReference type="Proteomes" id="UP000465360">
    <property type="component" value="Unassembled WGS sequence"/>
</dbReference>
<gene>
    <name evidence="3" type="ORF">MBOU_15670</name>
</gene>
<reference evidence="3 4" key="1">
    <citation type="journal article" date="2019" name="Emerg. Microbes Infect.">
        <title>Comprehensive subspecies identification of 175 nontuberculous mycobacteria species based on 7547 genomic profiles.</title>
        <authorList>
            <person name="Matsumoto Y."/>
            <person name="Kinjo T."/>
            <person name="Motooka D."/>
            <person name="Nabeya D."/>
            <person name="Jung N."/>
            <person name="Uechi K."/>
            <person name="Horii T."/>
            <person name="Iida T."/>
            <person name="Fujita J."/>
            <person name="Nakamura S."/>
        </authorList>
    </citation>
    <scope>NUCLEOTIDE SEQUENCE [LARGE SCALE GENOMIC DNA]</scope>
    <source>
        <strain evidence="3 4">JCM 30725</strain>
    </source>
</reference>
<feature type="domain" description="DUF4333" evidence="2">
    <location>
        <begin position="103"/>
        <end position="163"/>
    </location>
</feature>
<evidence type="ECO:0000259" key="2">
    <source>
        <dbReference type="Pfam" id="PF14230"/>
    </source>
</evidence>
<evidence type="ECO:0000313" key="4">
    <source>
        <dbReference type="Proteomes" id="UP000465360"/>
    </source>
</evidence>
<dbReference type="InterPro" id="IPR025637">
    <property type="entry name" value="DUF4333"/>
</dbReference>
<dbReference type="EMBL" id="BLKZ01000001">
    <property type="protein sequence ID" value="GFG89525.1"/>
    <property type="molecule type" value="Genomic_DNA"/>
</dbReference>
<keyword evidence="4" id="KW-1185">Reference proteome</keyword>
<keyword evidence="1" id="KW-0732">Signal</keyword>